<keyword evidence="13" id="KW-0156">Chromatin regulator</keyword>
<dbReference type="PROSITE" id="PS50089">
    <property type="entry name" value="ZF_RING_2"/>
    <property type="match status" value="1"/>
</dbReference>
<evidence type="ECO:0000256" key="13">
    <source>
        <dbReference type="ARBA" id="ARBA00022853"/>
    </source>
</evidence>
<dbReference type="GO" id="GO:0072487">
    <property type="term" value="C:MSL complex"/>
    <property type="evidence" value="ECO:0007669"/>
    <property type="project" value="UniProtKB-UniRule"/>
</dbReference>
<evidence type="ECO:0000256" key="12">
    <source>
        <dbReference type="ARBA" id="ARBA00022833"/>
    </source>
</evidence>
<feature type="compositionally biased region" description="Low complexity" evidence="20">
    <location>
        <begin position="306"/>
        <end position="315"/>
    </location>
</feature>
<dbReference type="GO" id="GO:0006325">
    <property type="term" value="P:chromatin organization"/>
    <property type="evidence" value="ECO:0007669"/>
    <property type="project" value="UniProtKB-KW"/>
</dbReference>
<dbReference type="InterPro" id="IPR032049">
    <property type="entry name" value="Msl2-CXC"/>
</dbReference>
<evidence type="ECO:0000313" key="23">
    <source>
        <dbReference type="EMBL" id="KAG7525825.1"/>
    </source>
</evidence>
<evidence type="ECO:0000256" key="18">
    <source>
        <dbReference type="PROSITE-ProRule" id="PRU00175"/>
    </source>
</evidence>
<keyword evidence="11" id="KW-0833">Ubl conjugation pathway</keyword>
<evidence type="ECO:0000256" key="1">
    <source>
        <dbReference type="ARBA" id="ARBA00000900"/>
    </source>
</evidence>
<evidence type="ECO:0000256" key="6">
    <source>
        <dbReference type="ARBA" id="ARBA00022454"/>
    </source>
</evidence>
<evidence type="ECO:0000256" key="16">
    <source>
        <dbReference type="ARBA" id="ARBA00069328"/>
    </source>
</evidence>
<feature type="region of interest" description="Disordered" evidence="20">
    <location>
        <begin position="261"/>
        <end position="409"/>
    </location>
</feature>
<reference evidence="23 24" key="1">
    <citation type="journal article" date="2021" name="Sci. Rep.">
        <title>Chromosome anchoring in Senegalese sole (Solea senegalensis) reveals sex-associated markers and genome rearrangements in flatfish.</title>
        <authorList>
            <person name="Guerrero-Cozar I."/>
            <person name="Gomez-Garrido J."/>
            <person name="Berbel C."/>
            <person name="Martinez-Blanch J.F."/>
            <person name="Alioto T."/>
            <person name="Claros M.G."/>
            <person name="Gagnaire P.A."/>
            <person name="Manchado M."/>
        </authorList>
    </citation>
    <scope>NUCLEOTIDE SEQUENCE [LARGE SCALE GENOMIC DNA]</scope>
    <source>
        <strain evidence="23">Sse05_10M</strain>
    </source>
</reference>
<evidence type="ECO:0000256" key="20">
    <source>
        <dbReference type="SAM" id="MobiDB-lite"/>
    </source>
</evidence>
<dbReference type="Pfam" id="PF16685">
    <property type="entry name" value="zf-RING_10"/>
    <property type="match status" value="1"/>
</dbReference>
<evidence type="ECO:0000256" key="10">
    <source>
        <dbReference type="ARBA" id="ARBA00022771"/>
    </source>
</evidence>
<keyword evidence="8" id="KW-0479">Metal-binding</keyword>
<evidence type="ECO:0000259" key="22">
    <source>
        <dbReference type="PROSITE" id="PS52051"/>
    </source>
</evidence>
<gene>
    <name evidence="23" type="ORF">JOB18_032454</name>
</gene>
<evidence type="ECO:0000256" key="8">
    <source>
        <dbReference type="ARBA" id="ARBA00022723"/>
    </source>
</evidence>
<evidence type="ECO:0000256" key="3">
    <source>
        <dbReference type="ARBA" id="ARBA00004286"/>
    </source>
</evidence>
<evidence type="ECO:0000256" key="2">
    <source>
        <dbReference type="ARBA" id="ARBA00004123"/>
    </source>
</evidence>
<name>A0AAV6T8P8_SOLSE</name>
<dbReference type="GO" id="GO:0016567">
    <property type="term" value="P:protein ubiquitination"/>
    <property type="evidence" value="ECO:0007669"/>
    <property type="project" value="TreeGrafter"/>
</dbReference>
<keyword evidence="7" id="KW-0808">Transferase</keyword>
<comment type="similarity">
    <text evidence="15 19">Belongs to the MSL2 family.</text>
</comment>
<feature type="domain" description="CXC MSL2-type" evidence="22">
    <location>
        <begin position="480"/>
        <end position="531"/>
    </location>
</feature>
<dbReference type="PANTHER" id="PTHR16048">
    <property type="entry name" value="MSL2-RELATED"/>
    <property type="match status" value="1"/>
</dbReference>
<evidence type="ECO:0000256" key="5">
    <source>
        <dbReference type="ARBA" id="ARBA00012483"/>
    </source>
</evidence>
<keyword evidence="14 19" id="KW-0539">Nucleus</keyword>
<evidence type="ECO:0000256" key="4">
    <source>
        <dbReference type="ARBA" id="ARBA00004906"/>
    </source>
</evidence>
<evidence type="ECO:0000256" key="14">
    <source>
        <dbReference type="ARBA" id="ARBA00023242"/>
    </source>
</evidence>
<sequence length="610" mass="65021">MNPVNATALYVSVSRSVLQCDPRDPRALAELCKLLPFFRQSLSCLVCGNLLQDPIAPTDSSCQHYVCRGCKGQRMQLKPSCSWCKDYSRFEENRQLSLLVHCYRKLCLYITQSPLATHIATAAGDSPDLQAVLNEGLTQAESEPEAEDVSDSAVPSQTASTSDVVDVPPVTEIKGEELSSVSINGLHDCNGLVSLDSLQPVAMDTVGGIAKQESFSAEIPVCVSVTASGEAGLCDISTFGDELKHGGGPLLLSVEEVLRTLDTDPDPSPEPDGPPSAPQSTLNGPLCPSGPDSSRLIPSLPPENSPHPLHSHPQPSLQPPPQPSPAVPCLPPRCRRKRSRSESDSEKVQPLPISSLLQVAPLGPSSPAHHYPNPTATNATKQEPQFPVVPPHPHPHPHLAPVPNGSPAKVGKAVLVSNKALKKTVEHHSAAKKAYTKARQGAPNKPRPQPRDRVPPHPHPHPHPLTHPPSPSKPLYKKPVEKKGCKCGRATQNPSVLTCRGQRCPCYSNRKACLDCICRGCQNSYMANGEKKLEAFAVPEKALEQTRLTLGINLTSITAAALRSPAASSPGGTLLNVTTATGAPVTAAFLSGAGHDSRAFDDSLEMRFDC</sequence>
<keyword evidence="6 19" id="KW-0158">Chromosome</keyword>
<comment type="subcellular location">
    <subcellularLocation>
        <location evidence="3">Chromosome</location>
    </subcellularLocation>
    <subcellularLocation>
        <location evidence="2">Nucleus</location>
    </subcellularLocation>
</comment>
<dbReference type="AlphaFoldDB" id="A0AAV6T8P8"/>
<dbReference type="InterPro" id="IPR032043">
    <property type="entry name" value="Msl2_Znf-RING"/>
</dbReference>
<keyword evidence="24" id="KW-1185">Reference proteome</keyword>
<dbReference type="InterPro" id="IPR033467">
    <property type="entry name" value="Tesmin/TSO1-like_CXC"/>
</dbReference>
<dbReference type="SMART" id="SM01114">
    <property type="entry name" value="CXC"/>
    <property type="match status" value="1"/>
</dbReference>
<organism evidence="23 24">
    <name type="scientific">Solea senegalensis</name>
    <name type="common">Senegalese sole</name>
    <dbReference type="NCBI Taxonomy" id="28829"/>
    <lineage>
        <taxon>Eukaryota</taxon>
        <taxon>Metazoa</taxon>
        <taxon>Chordata</taxon>
        <taxon>Craniata</taxon>
        <taxon>Vertebrata</taxon>
        <taxon>Euteleostomi</taxon>
        <taxon>Actinopterygii</taxon>
        <taxon>Neopterygii</taxon>
        <taxon>Teleostei</taxon>
        <taxon>Neoteleostei</taxon>
        <taxon>Acanthomorphata</taxon>
        <taxon>Carangaria</taxon>
        <taxon>Pleuronectiformes</taxon>
        <taxon>Pleuronectoidei</taxon>
        <taxon>Soleidae</taxon>
        <taxon>Solea</taxon>
    </lineage>
</organism>
<keyword evidence="10 18" id="KW-0863">Zinc-finger</keyword>
<proteinExistence type="inferred from homology"/>
<dbReference type="CDD" id="cd13122">
    <property type="entry name" value="MSL2_CXC"/>
    <property type="match status" value="1"/>
</dbReference>
<evidence type="ECO:0000256" key="11">
    <source>
        <dbReference type="ARBA" id="ARBA00022786"/>
    </source>
</evidence>
<evidence type="ECO:0000259" key="21">
    <source>
        <dbReference type="PROSITE" id="PS50089"/>
    </source>
</evidence>
<evidence type="ECO:0000256" key="15">
    <source>
        <dbReference type="ARBA" id="ARBA00061593"/>
    </source>
</evidence>
<protein>
    <recommendedName>
        <fullName evidence="16">E3 ubiquitin-protein ligase MSL2</fullName>
        <ecNumber evidence="5">2.3.2.27</ecNumber>
    </recommendedName>
    <alternativeName>
        <fullName evidence="17">Male-specific lethal-2 homolog</fullName>
    </alternativeName>
</protein>
<dbReference type="EMBL" id="JAGKHQ010000001">
    <property type="protein sequence ID" value="KAG7525825.1"/>
    <property type="molecule type" value="Genomic_DNA"/>
</dbReference>
<dbReference type="GO" id="GO:0005634">
    <property type="term" value="C:nucleus"/>
    <property type="evidence" value="ECO:0007669"/>
    <property type="project" value="UniProtKB-SubCell"/>
</dbReference>
<feature type="compositionally biased region" description="Pro residues" evidence="20">
    <location>
        <begin position="316"/>
        <end position="331"/>
    </location>
</feature>
<dbReference type="GO" id="GO:0061630">
    <property type="term" value="F:ubiquitin protein ligase activity"/>
    <property type="evidence" value="ECO:0007669"/>
    <property type="project" value="UniProtKB-EC"/>
</dbReference>
<dbReference type="EC" id="2.3.2.27" evidence="5"/>
<evidence type="ECO:0000256" key="7">
    <source>
        <dbReference type="ARBA" id="ARBA00022679"/>
    </source>
</evidence>
<dbReference type="InterPro" id="IPR037922">
    <property type="entry name" value="MSL2"/>
</dbReference>
<dbReference type="PANTHER" id="PTHR16048:SF3">
    <property type="entry name" value="E3 UBIQUITIN-PROTEIN LIGASE MSL2"/>
    <property type="match status" value="1"/>
</dbReference>
<feature type="region of interest" description="Disordered" evidence="20">
    <location>
        <begin position="424"/>
        <end position="477"/>
    </location>
</feature>
<evidence type="ECO:0000256" key="17">
    <source>
        <dbReference type="ARBA" id="ARBA00077415"/>
    </source>
</evidence>
<keyword evidence="12" id="KW-0862">Zinc</keyword>
<comment type="catalytic activity">
    <reaction evidence="1">
        <text>S-ubiquitinyl-[E2 ubiquitin-conjugating enzyme]-L-cysteine + [acceptor protein]-L-lysine = [E2 ubiquitin-conjugating enzyme]-L-cysteine + N(6)-ubiquitinyl-[acceptor protein]-L-lysine.</text>
        <dbReference type="EC" id="2.3.2.27"/>
    </reaction>
</comment>
<dbReference type="CDD" id="cd16522">
    <property type="entry name" value="RING-HC_MSL2"/>
    <property type="match status" value="1"/>
</dbReference>
<dbReference type="InterPro" id="IPR001841">
    <property type="entry name" value="Znf_RING"/>
</dbReference>
<feature type="compositionally biased region" description="Polar residues" evidence="20">
    <location>
        <begin position="153"/>
        <end position="163"/>
    </location>
</feature>
<comment type="caution">
    <text evidence="23">The sequence shown here is derived from an EMBL/GenBank/DDBJ whole genome shotgun (WGS) entry which is preliminary data.</text>
</comment>
<comment type="pathway">
    <text evidence="4">Protein modification; protein ubiquitination.</text>
</comment>
<feature type="compositionally biased region" description="Polar residues" evidence="20">
    <location>
        <begin position="374"/>
        <end position="383"/>
    </location>
</feature>
<keyword evidence="9" id="KW-0227">DNA damage</keyword>
<dbReference type="Pfam" id="PF16682">
    <property type="entry name" value="MSL2-CXC"/>
    <property type="match status" value="1"/>
</dbReference>
<evidence type="ECO:0000256" key="19">
    <source>
        <dbReference type="PROSITE-ProRule" id="PRU01396"/>
    </source>
</evidence>
<dbReference type="GO" id="GO:0006974">
    <property type="term" value="P:DNA damage response"/>
    <property type="evidence" value="ECO:0007669"/>
    <property type="project" value="UniProtKB-KW"/>
</dbReference>
<dbReference type="Proteomes" id="UP000693946">
    <property type="component" value="Linkage Group LG1"/>
</dbReference>
<feature type="domain" description="RING-type" evidence="21">
    <location>
        <begin position="44"/>
        <end position="85"/>
    </location>
</feature>
<accession>A0AAV6T8P8</accession>
<evidence type="ECO:0000313" key="24">
    <source>
        <dbReference type="Proteomes" id="UP000693946"/>
    </source>
</evidence>
<evidence type="ECO:0000256" key="9">
    <source>
        <dbReference type="ARBA" id="ARBA00022763"/>
    </source>
</evidence>
<dbReference type="FunFam" id="3.30.40.10:FF:000174">
    <property type="entry name" value="E3 ubiquitin-protein ligase MSL2"/>
    <property type="match status" value="1"/>
</dbReference>
<dbReference type="PROSITE" id="PS52051">
    <property type="entry name" value="CXC_MSL2"/>
    <property type="match status" value="1"/>
</dbReference>
<feature type="region of interest" description="Disordered" evidence="20">
    <location>
        <begin position="139"/>
        <end position="164"/>
    </location>
</feature>
<dbReference type="GO" id="GO:0008270">
    <property type="term" value="F:zinc ion binding"/>
    <property type="evidence" value="ECO:0007669"/>
    <property type="project" value="UniProtKB-KW"/>
</dbReference>